<dbReference type="Gene3D" id="3.10.129.10">
    <property type="entry name" value="Hotdog Thioesterase"/>
    <property type="match status" value="1"/>
</dbReference>
<protein>
    <submittedName>
        <fullName evidence="4">Phenylacetic acid degradation protein</fullName>
    </submittedName>
</protein>
<evidence type="ECO:0000313" key="5">
    <source>
        <dbReference type="Proteomes" id="UP000232163"/>
    </source>
</evidence>
<dbReference type="PANTHER" id="PTHR21660:SF1">
    <property type="entry name" value="ACYL-COENZYME A THIOESTERASE 13"/>
    <property type="match status" value="1"/>
</dbReference>
<dbReference type="OrthoDB" id="9813282at2"/>
<dbReference type="InterPro" id="IPR006683">
    <property type="entry name" value="Thioestr_dom"/>
</dbReference>
<comment type="similarity">
    <text evidence="1">Belongs to the thioesterase PaaI family.</text>
</comment>
<name>A0A2N9W3J5_9HYPH</name>
<accession>A0A2N9W3J5</accession>
<dbReference type="CDD" id="cd03443">
    <property type="entry name" value="PaaI_thioesterase"/>
    <property type="match status" value="1"/>
</dbReference>
<evidence type="ECO:0000259" key="3">
    <source>
        <dbReference type="Pfam" id="PF03061"/>
    </source>
</evidence>
<dbReference type="SUPFAM" id="SSF54637">
    <property type="entry name" value="Thioesterase/thiol ester dehydrase-isomerase"/>
    <property type="match status" value="1"/>
</dbReference>
<comment type="caution">
    <text evidence="4">The sequence shown here is derived from an EMBL/GenBank/DDBJ whole genome shotgun (WGS) entry which is preliminary data.</text>
</comment>
<keyword evidence="2" id="KW-0378">Hydrolase</keyword>
<feature type="domain" description="Thioesterase" evidence="3">
    <location>
        <begin position="77"/>
        <end position="154"/>
    </location>
</feature>
<organism evidence="4 5">
    <name type="scientific">Phyllobacterium zundukense</name>
    <dbReference type="NCBI Taxonomy" id="1867719"/>
    <lineage>
        <taxon>Bacteria</taxon>
        <taxon>Pseudomonadati</taxon>
        <taxon>Pseudomonadota</taxon>
        <taxon>Alphaproteobacteria</taxon>
        <taxon>Hyphomicrobiales</taxon>
        <taxon>Phyllobacteriaceae</taxon>
        <taxon>Phyllobacterium</taxon>
    </lineage>
</organism>
<dbReference type="Proteomes" id="UP000232163">
    <property type="component" value="Unassembled WGS sequence"/>
</dbReference>
<dbReference type="AlphaFoldDB" id="A0A2N9W3J5"/>
<gene>
    <name evidence="4" type="ORF">B5P45_00450</name>
</gene>
<dbReference type="InterPro" id="IPR003736">
    <property type="entry name" value="PAAI_dom"/>
</dbReference>
<dbReference type="Pfam" id="PF03061">
    <property type="entry name" value="4HBT"/>
    <property type="match status" value="1"/>
</dbReference>
<sequence>MSFDDATAAIAFPGGIGLLPLGDLATRGGLDILQAMLRGDYPAPPMAKTLSFTLHEVEQDRVVFKGLPRPEHLNPLGGIHGGWVATLMDSALACCVMTTLKPGEAYTTAEFKVNLVRPLTPDTGVVFCEGRLIHRGRTLATSEAFLKDRNGKLLAHGTETCAIFPLESFVRGK</sequence>
<proteinExistence type="inferred from homology"/>
<dbReference type="NCBIfam" id="TIGR00369">
    <property type="entry name" value="unchar_dom_1"/>
    <property type="match status" value="1"/>
</dbReference>
<evidence type="ECO:0000313" key="4">
    <source>
        <dbReference type="EMBL" id="PIO46313.1"/>
    </source>
</evidence>
<dbReference type="EMBL" id="MZMT01000003">
    <property type="protein sequence ID" value="PIO46313.1"/>
    <property type="molecule type" value="Genomic_DNA"/>
</dbReference>
<dbReference type="RefSeq" id="WP_099999531.1">
    <property type="nucleotide sequence ID" value="NZ_CP017940.1"/>
</dbReference>
<keyword evidence="5" id="KW-1185">Reference proteome</keyword>
<reference evidence="4 5" key="1">
    <citation type="journal article" date="2017" name="Int J Environ Stud">
        <title>Does the Miocene-Pliocene relict legume Oxytropis triphylla form nitrogen-fixing nodules with a combination of bacterial strains?</title>
        <authorList>
            <person name="Safronova V."/>
            <person name="Belimov A."/>
            <person name="Sazanova A."/>
            <person name="Kuznetsova I."/>
            <person name="Popova J."/>
            <person name="Andronov E."/>
            <person name="Verkhozina A."/>
            <person name="Tikhonovich I."/>
        </authorList>
    </citation>
    <scope>NUCLEOTIDE SEQUENCE [LARGE SCALE GENOMIC DNA]</scope>
    <source>
        <strain evidence="4 5">Tri-38</strain>
    </source>
</reference>
<dbReference type="InterPro" id="IPR039298">
    <property type="entry name" value="ACOT13"/>
</dbReference>
<evidence type="ECO:0000256" key="2">
    <source>
        <dbReference type="ARBA" id="ARBA00022801"/>
    </source>
</evidence>
<dbReference type="GO" id="GO:0047617">
    <property type="term" value="F:fatty acyl-CoA hydrolase activity"/>
    <property type="evidence" value="ECO:0007669"/>
    <property type="project" value="InterPro"/>
</dbReference>
<evidence type="ECO:0000256" key="1">
    <source>
        <dbReference type="ARBA" id="ARBA00008324"/>
    </source>
</evidence>
<dbReference type="InterPro" id="IPR029069">
    <property type="entry name" value="HotDog_dom_sf"/>
</dbReference>
<dbReference type="KEGG" id="pht:BLM14_11605"/>
<dbReference type="PANTHER" id="PTHR21660">
    <property type="entry name" value="THIOESTERASE SUPERFAMILY MEMBER-RELATED"/>
    <property type="match status" value="1"/>
</dbReference>